<proteinExistence type="predicted"/>
<reference evidence="2 3" key="1">
    <citation type="submission" date="2019-07" db="EMBL/GenBank/DDBJ databases">
        <authorList>
            <person name="Kim J."/>
        </authorList>
    </citation>
    <scope>NUCLEOTIDE SEQUENCE [LARGE SCALE GENOMIC DNA]</scope>
    <source>
        <strain evidence="2 3">G13</strain>
    </source>
</reference>
<gene>
    <name evidence="2" type="ORF">FPZ45_06765</name>
</gene>
<comment type="caution">
    <text evidence="2">The sequence shown here is derived from an EMBL/GenBank/DDBJ whole genome shotgun (WGS) entry which is preliminary data.</text>
</comment>
<sequence length="181" mass="19865">MYNSNQMLRALEILMTITMLMFLVGCNNNNVPTETMNSSTDSSSTPTSTLPQRPSQIPSPTQNGETKTYNYGGLKLEVTNVYEARTESMNDDGGNPWEYSVFVCYPGASVTVLAADMSDVNITADGKSHANWGVLLASGGRTDIVDDMDSFDVTPDILGIYNLESSIYVLKLEMYKNDLKT</sequence>
<evidence type="ECO:0000313" key="2">
    <source>
        <dbReference type="EMBL" id="TVY02137.1"/>
    </source>
</evidence>
<dbReference type="Proteomes" id="UP000316330">
    <property type="component" value="Unassembled WGS sequence"/>
</dbReference>
<name>A0A559JQK3_9BACL</name>
<evidence type="ECO:0000256" key="1">
    <source>
        <dbReference type="SAM" id="MobiDB-lite"/>
    </source>
</evidence>
<feature type="compositionally biased region" description="Polar residues" evidence="1">
    <location>
        <begin position="50"/>
        <end position="69"/>
    </location>
</feature>
<dbReference type="RefSeq" id="WP_144699729.1">
    <property type="nucleotide sequence ID" value="NZ_VNJJ01000003.1"/>
</dbReference>
<accession>A0A559JQK3</accession>
<dbReference type="AlphaFoldDB" id="A0A559JQK3"/>
<dbReference type="EMBL" id="VNJJ01000003">
    <property type="protein sequence ID" value="TVY02137.1"/>
    <property type="molecule type" value="Genomic_DNA"/>
</dbReference>
<dbReference type="OrthoDB" id="2620547at2"/>
<organism evidence="2 3">
    <name type="scientific">Cohnella terricola</name>
    <dbReference type="NCBI Taxonomy" id="1289167"/>
    <lineage>
        <taxon>Bacteria</taxon>
        <taxon>Bacillati</taxon>
        <taxon>Bacillota</taxon>
        <taxon>Bacilli</taxon>
        <taxon>Bacillales</taxon>
        <taxon>Paenibacillaceae</taxon>
        <taxon>Cohnella</taxon>
    </lineage>
</organism>
<keyword evidence="3" id="KW-1185">Reference proteome</keyword>
<evidence type="ECO:0000313" key="3">
    <source>
        <dbReference type="Proteomes" id="UP000316330"/>
    </source>
</evidence>
<feature type="region of interest" description="Disordered" evidence="1">
    <location>
        <begin position="33"/>
        <end position="69"/>
    </location>
</feature>
<protein>
    <submittedName>
        <fullName evidence="2">Uncharacterized protein</fullName>
    </submittedName>
</protein>
<feature type="compositionally biased region" description="Low complexity" evidence="1">
    <location>
        <begin position="33"/>
        <end position="49"/>
    </location>
</feature>